<evidence type="ECO:0000256" key="5">
    <source>
        <dbReference type="ARBA" id="ARBA00023012"/>
    </source>
</evidence>
<sequence>MSFALMYLQKIILGFRWVVLFILFLLYGKTESIIISSFFIFIFINLVWVLLFFYSLKQKYWIWLAVFDLFLSISILIILGGANNPFILYTFLSLLWFSTFLREKSVYSYTVFYVLTTLFIWFGLFYSSGGIEWTGQHHFLLKAVSVYLIYLIFYFLLKTIRETNKRWGQVARFIQRLNMVTAISELNMATEKVIKSVFKIEQVYICWFDTFVNDDWSVSYYTRVLIDQHYDRYKRKSVITIQDYLGKSQNFFFFPLSNLGDEKNTGAIIIPIKEKSAIKPFFYIYLHIIAASIVSQNKHIKLQQEVESAMKETVRKKMAQDMHDGLAQQLFFLSAQLFQVKNTLKQGNQDNMNDLICKMEDQVKQCHLEVRNYISYLRDEHRISNILDAIDQLLTRVKKTTGIEVELIVKGHVNEETVDIEEVIYRLIEECVNNSLKHATPTKVTVTIEATMVQWTVKITDNGKGMEQKVSQSTKKSYGMIGIHERVDSVGGNLFVRSTLGEGTEIVAIIPRGRIQAYV</sequence>
<dbReference type="GO" id="GO:0016301">
    <property type="term" value="F:kinase activity"/>
    <property type="evidence" value="ECO:0007669"/>
    <property type="project" value="UniProtKB-KW"/>
</dbReference>
<dbReference type="SMART" id="SM00387">
    <property type="entry name" value="HATPase_c"/>
    <property type="match status" value="1"/>
</dbReference>
<dbReference type="InterPro" id="IPR050482">
    <property type="entry name" value="Sensor_HK_TwoCompSys"/>
</dbReference>
<evidence type="ECO:0000256" key="3">
    <source>
        <dbReference type="ARBA" id="ARBA00022679"/>
    </source>
</evidence>
<evidence type="ECO:0000256" key="4">
    <source>
        <dbReference type="ARBA" id="ARBA00022777"/>
    </source>
</evidence>
<proteinExistence type="predicted"/>
<feature type="transmembrane region" description="Helical" evidence="6">
    <location>
        <begin position="139"/>
        <end position="157"/>
    </location>
</feature>
<dbReference type="Pfam" id="PF02518">
    <property type="entry name" value="HATPase_c"/>
    <property type="match status" value="1"/>
</dbReference>
<evidence type="ECO:0000256" key="1">
    <source>
        <dbReference type="ARBA" id="ARBA00000085"/>
    </source>
</evidence>
<keyword evidence="9" id="KW-1185">Reference proteome</keyword>
<evidence type="ECO:0000256" key="6">
    <source>
        <dbReference type="SAM" id="Phobius"/>
    </source>
</evidence>
<keyword evidence="4 8" id="KW-0418">Kinase</keyword>
<dbReference type="EC" id="2.7.13.3" evidence="2"/>
<comment type="caution">
    <text evidence="8">The sequence shown here is derived from an EMBL/GenBank/DDBJ whole genome shotgun (WGS) entry which is preliminary data.</text>
</comment>
<keyword evidence="5" id="KW-0902">Two-component regulatory system</keyword>
<evidence type="ECO:0000313" key="8">
    <source>
        <dbReference type="EMBL" id="MDE5414607.1"/>
    </source>
</evidence>
<accession>A0ABT5VGM5</accession>
<feature type="transmembrane region" description="Helical" evidence="6">
    <location>
        <begin position="109"/>
        <end position="127"/>
    </location>
</feature>
<dbReference type="Proteomes" id="UP001148125">
    <property type="component" value="Unassembled WGS sequence"/>
</dbReference>
<gene>
    <name evidence="8" type="ORF">N7Z68_14610</name>
</gene>
<evidence type="ECO:0000256" key="2">
    <source>
        <dbReference type="ARBA" id="ARBA00012438"/>
    </source>
</evidence>
<protein>
    <recommendedName>
        <fullName evidence="2">histidine kinase</fullName>
        <ecNumber evidence="2">2.7.13.3</ecNumber>
    </recommendedName>
</protein>
<keyword evidence="3" id="KW-0808">Transferase</keyword>
<feature type="domain" description="Histidine kinase/HSP90-like ATPase" evidence="7">
    <location>
        <begin position="419"/>
        <end position="514"/>
    </location>
</feature>
<dbReference type="SUPFAM" id="SSF55874">
    <property type="entry name" value="ATPase domain of HSP90 chaperone/DNA topoisomerase II/histidine kinase"/>
    <property type="match status" value="1"/>
</dbReference>
<feature type="transmembrane region" description="Helical" evidence="6">
    <location>
        <begin position="7"/>
        <end position="27"/>
    </location>
</feature>
<dbReference type="InterPro" id="IPR003594">
    <property type="entry name" value="HATPase_dom"/>
</dbReference>
<keyword evidence="6" id="KW-1133">Transmembrane helix</keyword>
<evidence type="ECO:0000313" key="9">
    <source>
        <dbReference type="Proteomes" id="UP001148125"/>
    </source>
</evidence>
<keyword evidence="6" id="KW-0812">Transmembrane</keyword>
<dbReference type="PANTHER" id="PTHR24421">
    <property type="entry name" value="NITRATE/NITRITE SENSOR PROTEIN NARX-RELATED"/>
    <property type="match status" value="1"/>
</dbReference>
<comment type="catalytic activity">
    <reaction evidence="1">
        <text>ATP + protein L-histidine = ADP + protein N-phospho-L-histidine.</text>
        <dbReference type="EC" id="2.7.13.3"/>
    </reaction>
</comment>
<dbReference type="Gene3D" id="1.20.5.1930">
    <property type="match status" value="1"/>
</dbReference>
<reference evidence="8" key="1">
    <citation type="submission" date="2024-05" db="EMBL/GenBank/DDBJ databases">
        <title>Alkalihalobacillus sp. strain MEB203 novel alkaliphilic bacterium from Lonar Lake, India.</title>
        <authorList>
            <person name="Joshi A."/>
            <person name="Thite S."/>
            <person name="Mengade P."/>
        </authorList>
    </citation>
    <scope>NUCLEOTIDE SEQUENCE</scope>
    <source>
        <strain evidence="8">MEB 203</strain>
    </source>
</reference>
<dbReference type="InterPro" id="IPR036890">
    <property type="entry name" value="HATPase_C_sf"/>
</dbReference>
<keyword evidence="6" id="KW-0472">Membrane</keyword>
<dbReference type="RefSeq" id="WP_275119223.1">
    <property type="nucleotide sequence ID" value="NZ_JAOTPO010000010.1"/>
</dbReference>
<dbReference type="CDD" id="cd16917">
    <property type="entry name" value="HATPase_UhpB-NarQ-NarX-like"/>
    <property type="match status" value="1"/>
</dbReference>
<dbReference type="InterPro" id="IPR011712">
    <property type="entry name" value="Sig_transdc_His_kin_sub3_dim/P"/>
</dbReference>
<feature type="transmembrane region" description="Helical" evidence="6">
    <location>
        <begin position="33"/>
        <end position="53"/>
    </location>
</feature>
<organism evidence="8 9">
    <name type="scientific">Alkalihalobacterium chitinilyticum</name>
    <dbReference type="NCBI Taxonomy" id="2980103"/>
    <lineage>
        <taxon>Bacteria</taxon>
        <taxon>Bacillati</taxon>
        <taxon>Bacillota</taxon>
        <taxon>Bacilli</taxon>
        <taxon>Bacillales</taxon>
        <taxon>Bacillaceae</taxon>
        <taxon>Alkalihalobacterium</taxon>
    </lineage>
</organism>
<dbReference type="Gene3D" id="3.30.565.10">
    <property type="entry name" value="Histidine kinase-like ATPase, C-terminal domain"/>
    <property type="match status" value="1"/>
</dbReference>
<dbReference type="Pfam" id="PF07730">
    <property type="entry name" value="HisKA_3"/>
    <property type="match status" value="1"/>
</dbReference>
<dbReference type="EMBL" id="JAOTPO010000010">
    <property type="protein sequence ID" value="MDE5414607.1"/>
    <property type="molecule type" value="Genomic_DNA"/>
</dbReference>
<name>A0ABT5VGM5_9BACI</name>
<evidence type="ECO:0000259" key="7">
    <source>
        <dbReference type="SMART" id="SM00387"/>
    </source>
</evidence>